<evidence type="ECO:0000256" key="1">
    <source>
        <dbReference type="ARBA" id="ARBA00022723"/>
    </source>
</evidence>
<dbReference type="OrthoDB" id="10249250at2759"/>
<reference evidence="3 4" key="1">
    <citation type="submission" date="2010-05" db="EMBL/GenBank/DDBJ databases">
        <title>The Genome Sequence of Thecamonas trahens ATCC 50062.</title>
        <authorList>
            <consortium name="The Broad Institute Genome Sequencing Platform"/>
            <person name="Russ C."/>
            <person name="Cuomo C."/>
            <person name="Shea T."/>
            <person name="Young S.K."/>
            <person name="Zeng Q."/>
            <person name="Koehrsen M."/>
            <person name="Haas B."/>
            <person name="Borodovsky M."/>
            <person name="Guigo R."/>
            <person name="Alvarado L."/>
            <person name="Berlin A."/>
            <person name="Bochicchio J."/>
            <person name="Borenstein D."/>
            <person name="Chapman S."/>
            <person name="Chen Z."/>
            <person name="Freedman E."/>
            <person name="Gellesch M."/>
            <person name="Goldberg J."/>
            <person name="Griggs A."/>
            <person name="Gujja S."/>
            <person name="Heilman E."/>
            <person name="Heiman D."/>
            <person name="Hepburn T."/>
            <person name="Howarth C."/>
            <person name="Jen D."/>
            <person name="Larson L."/>
            <person name="Mehta T."/>
            <person name="Park D."/>
            <person name="Pearson M."/>
            <person name="Roberts A."/>
            <person name="Saif S."/>
            <person name="Shenoy N."/>
            <person name="Sisk P."/>
            <person name="Stolte C."/>
            <person name="Sykes S."/>
            <person name="Thomson T."/>
            <person name="Walk T."/>
            <person name="White J."/>
            <person name="Yandava C."/>
            <person name="Burger G."/>
            <person name="Gray M.W."/>
            <person name="Holland P.W.H."/>
            <person name="King N."/>
            <person name="Lang F.B.F."/>
            <person name="Roger A.J."/>
            <person name="Ruiz-Trillo I."/>
            <person name="Lander E."/>
            <person name="Nusbaum C."/>
        </authorList>
    </citation>
    <scope>NUCLEOTIDE SEQUENCE [LARGE SCALE GENOMIC DNA]</scope>
    <source>
        <strain evidence="3 4">ATCC 50062</strain>
    </source>
</reference>
<dbReference type="EMBL" id="GL349494">
    <property type="protein sequence ID" value="KNC55051.1"/>
    <property type="molecule type" value="Genomic_DNA"/>
</dbReference>
<evidence type="ECO:0000313" key="3">
    <source>
        <dbReference type="EMBL" id="KNC55051.1"/>
    </source>
</evidence>
<name>A0A0L0DSP4_THETB</name>
<proteinExistence type="predicted"/>
<keyword evidence="1" id="KW-0479">Metal-binding</keyword>
<protein>
    <recommendedName>
        <fullName evidence="5">Cytochrome c oxidase subunit Vb</fullName>
    </recommendedName>
</protein>
<evidence type="ECO:0008006" key="5">
    <source>
        <dbReference type="Google" id="ProtNLM"/>
    </source>
</evidence>
<dbReference type="GO" id="GO:0045277">
    <property type="term" value="C:respiratory chain complex IV"/>
    <property type="evidence" value="ECO:0007669"/>
    <property type="project" value="InterPro"/>
</dbReference>
<dbReference type="Pfam" id="PF01215">
    <property type="entry name" value="COX5B"/>
    <property type="match status" value="1"/>
</dbReference>
<dbReference type="PANTHER" id="PTHR10122">
    <property type="entry name" value="CYTOCHROME C OXIDASE SUBUNIT 5B, MITOCHONDRIAL"/>
    <property type="match status" value="1"/>
</dbReference>
<dbReference type="InterPro" id="IPR002124">
    <property type="entry name" value="Cyt_c_oxidase_su5b"/>
</dbReference>
<gene>
    <name evidence="3" type="ORF">AMSG_10647</name>
</gene>
<evidence type="ECO:0000313" key="4">
    <source>
        <dbReference type="Proteomes" id="UP000054408"/>
    </source>
</evidence>
<organism evidence="3 4">
    <name type="scientific">Thecamonas trahens ATCC 50062</name>
    <dbReference type="NCBI Taxonomy" id="461836"/>
    <lineage>
        <taxon>Eukaryota</taxon>
        <taxon>Apusozoa</taxon>
        <taxon>Apusomonadida</taxon>
        <taxon>Apusomonadidae</taxon>
        <taxon>Thecamonas</taxon>
    </lineage>
</organism>
<dbReference type="InterPro" id="IPR036972">
    <property type="entry name" value="Cyt_c_oxidase_su5b_sf"/>
</dbReference>
<evidence type="ECO:0000256" key="2">
    <source>
        <dbReference type="ARBA" id="ARBA00022833"/>
    </source>
</evidence>
<dbReference type="GeneID" id="25568818"/>
<dbReference type="SUPFAM" id="SSF57802">
    <property type="entry name" value="Rubredoxin-like"/>
    <property type="match status" value="1"/>
</dbReference>
<dbReference type="STRING" id="461836.A0A0L0DSP4"/>
<dbReference type="RefSeq" id="XP_013753355.1">
    <property type="nucleotide sequence ID" value="XM_013897901.1"/>
</dbReference>
<dbReference type="GO" id="GO:0005740">
    <property type="term" value="C:mitochondrial envelope"/>
    <property type="evidence" value="ECO:0007669"/>
    <property type="project" value="InterPro"/>
</dbReference>
<sequence length="133" mass="14281">MLSLARTLSVSRTATLTSVAAAWRAAPADGGIPSSMDVATGREYDELTEGERHQELGAEVLASQAATHWGTKENPVKVLSAVDHRIVGCTGEKCSSIHENGVLWWRLDAGAPHECPCGQVFQLVDRPHGLDQH</sequence>
<dbReference type="AlphaFoldDB" id="A0A0L0DSP4"/>
<accession>A0A0L0DSP4</accession>
<dbReference type="Gene3D" id="2.60.11.10">
    <property type="entry name" value="Cytochrome c oxidase, subunit Vb"/>
    <property type="match status" value="1"/>
</dbReference>
<keyword evidence="2" id="KW-0862">Zinc</keyword>
<dbReference type="PROSITE" id="PS51359">
    <property type="entry name" value="COX5B_2"/>
    <property type="match status" value="1"/>
</dbReference>
<dbReference type="Proteomes" id="UP000054408">
    <property type="component" value="Unassembled WGS sequence"/>
</dbReference>
<dbReference type="GO" id="GO:0006123">
    <property type="term" value="P:mitochondrial electron transport, cytochrome c to oxygen"/>
    <property type="evidence" value="ECO:0007669"/>
    <property type="project" value="InterPro"/>
</dbReference>
<dbReference type="PANTHER" id="PTHR10122:SF0">
    <property type="entry name" value="CYTOCHROME C OXIDASE SUBUNIT 5B, ISOFORM A-RELATED"/>
    <property type="match status" value="1"/>
</dbReference>
<dbReference type="GO" id="GO:0046872">
    <property type="term" value="F:metal ion binding"/>
    <property type="evidence" value="ECO:0007669"/>
    <property type="project" value="UniProtKB-KW"/>
</dbReference>
<keyword evidence="4" id="KW-1185">Reference proteome</keyword>